<dbReference type="Proteomes" id="UP000233551">
    <property type="component" value="Unassembled WGS sequence"/>
</dbReference>
<protein>
    <submittedName>
        <fullName evidence="2">Uncharacterized protein</fullName>
    </submittedName>
</protein>
<evidence type="ECO:0000256" key="1">
    <source>
        <dbReference type="SAM" id="MobiDB-lite"/>
    </source>
</evidence>
<name>A0A2I0J040_PUNGR</name>
<sequence>MSLDEPLWHVYGKQRPQRFPNTSRHSGNTEKVPVTSPRGLPGPTVLGRGRRADDSHGAEGSPKRMSRRTKSNRGPGDTKLRSERPNRAKPTLEAPSLPNVRSYDGWRY</sequence>
<evidence type="ECO:0000313" key="2">
    <source>
        <dbReference type="EMBL" id="PKI49595.1"/>
    </source>
</evidence>
<keyword evidence="3" id="KW-1185">Reference proteome</keyword>
<reference evidence="2 3" key="1">
    <citation type="submission" date="2017-11" db="EMBL/GenBank/DDBJ databases">
        <title>De-novo sequencing of pomegranate (Punica granatum L.) genome.</title>
        <authorList>
            <person name="Akparov Z."/>
            <person name="Amiraslanov A."/>
            <person name="Hajiyeva S."/>
            <person name="Abbasov M."/>
            <person name="Kaur K."/>
            <person name="Hamwieh A."/>
            <person name="Solovyev V."/>
            <person name="Salamov A."/>
            <person name="Braich B."/>
            <person name="Kosarev P."/>
            <person name="Mahmoud A."/>
            <person name="Hajiyev E."/>
            <person name="Babayeva S."/>
            <person name="Izzatullayeva V."/>
            <person name="Mammadov A."/>
            <person name="Mammadov A."/>
            <person name="Sharifova S."/>
            <person name="Ojaghi J."/>
            <person name="Eynullazada K."/>
            <person name="Bayramov B."/>
            <person name="Abdulazimova A."/>
            <person name="Shahmuradov I."/>
        </authorList>
    </citation>
    <scope>NUCLEOTIDE SEQUENCE [LARGE SCALE GENOMIC DNA]</scope>
    <source>
        <strain evidence="3">cv. AG2017</strain>
        <tissue evidence="2">Leaf</tissue>
    </source>
</reference>
<feature type="region of interest" description="Disordered" evidence="1">
    <location>
        <begin position="1"/>
        <end position="108"/>
    </location>
</feature>
<dbReference type="EMBL" id="PGOL01002225">
    <property type="protein sequence ID" value="PKI49595.1"/>
    <property type="molecule type" value="Genomic_DNA"/>
</dbReference>
<proteinExistence type="predicted"/>
<evidence type="ECO:0000313" key="3">
    <source>
        <dbReference type="Proteomes" id="UP000233551"/>
    </source>
</evidence>
<gene>
    <name evidence="2" type="ORF">CRG98_030018</name>
</gene>
<organism evidence="2 3">
    <name type="scientific">Punica granatum</name>
    <name type="common">Pomegranate</name>
    <dbReference type="NCBI Taxonomy" id="22663"/>
    <lineage>
        <taxon>Eukaryota</taxon>
        <taxon>Viridiplantae</taxon>
        <taxon>Streptophyta</taxon>
        <taxon>Embryophyta</taxon>
        <taxon>Tracheophyta</taxon>
        <taxon>Spermatophyta</taxon>
        <taxon>Magnoliopsida</taxon>
        <taxon>eudicotyledons</taxon>
        <taxon>Gunneridae</taxon>
        <taxon>Pentapetalae</taxon>
        <taxon>rosids</taxon>
        <taxon>malvids</taxon>
        <taxon>Myrtales</taxon>
        <taxon>Lythraceae</taxon>
        <taxon>Punica</taxon>
    </lineage>
</organism>
<comment type="caution">
    <text evidence="2">The sequence shown here is derived from an EMBL/GenBank/DDBJ whole genome shotgun (WGS) entry which is preliminary data.</text>
</comment>
<dbReference type="AlphaFoldDB" id="A0A2I0J040"/>
<accession>A0A2I0J040</accession>
<feature type="compositionally biased region" description="Basic and acidic residues" evidence="1">
    <location>
        <begin position="76"/>
        <end position="86"/>
    </location>
</feature>